<dbReference type="SUPFAM" id="SSF53850">
    <property type="entry name" value="Periplasmic binding protein-like II"/>
    <property type="match status" value="1"/>
</dbReference>
<dbReference type="AlphaFoldDB" id="A0A1H7QV69"/>
<name>A0A1H7QV69_9GAMM</name>
<evidence type="ECO:0000313" key="4">
    <source>
        <dbReference type="Proteomes" id="UP000185766"/>
    </source>
</evidence>
<gene>
    <name evidence="3" type="ORF">SAMN05216214_11383</name>
</gene>
<sequence length="259" mass="29096">MPWRYLLLIFCWLWLPTSQAQEPALPLYYIDKAPYYFTHAQQPSGFLLARAMLILQTAGISSQPRERPAPRILHELNRDGAPFCSVGWFKTAEREAIAWFSSPIHQDVPMWLLVRQEDAGEMVNFKSLHSLLQAPYRVGVVSGFSYGAELDRQLEQARLEVDRQAKSVEIAIERLLARRVDAVLADRVETTYLLNKQGLPSDQLLAVRFADIPPGSLRYLMCSANLPVSTQRAIDAAIAQLTAQHLFSVSAPPDAAPIP</sequence>
<evidence type="ECO:0000313" key="3">
    <source>
        <dbReference type="EMBL" id="SEL51813.1"/>
    </source>
</evidence>
<dbReference type="Proteomes" id="UP000185766">
    <property type="component" value="Unassembled WGS sequence"/>
</dbReference>
<dbReference type="STRING" id="1429083.GCA_001885685_03292"/>
<organism evidence="3 4">
    <name type="scientific">Atopomonas hussainii</name>
    <dbReference type="NCBI Taxonomy" id="1429083"/>
    <lineage>
        <taxon>Bacteria</taxon>
        <taxon>Pseudomonadati</taxon>
        <taxon>Pseudomonadota</taxon>
        <taxon>Gammaproteobacteria</taxon>
        <taxon>Pseudomonadales</taxon>
        <taxon>Pseudomonadaceae</taxon>
        <taxon>Atopomonas</taxon>
    </lineage>
</organism>
<feature type="signal peptide" evidence="2">
    <location>
        <begin position="1"/>
        <end position="20"/>
    </location>
</feature>
<accession>A0A1H7QV69</accession>
<dbReference type="PANTHER" id="PTHR35936:SF35">
    <property type="entry name" value="L-CYSTINE-BINDING PROTEIN TCYJ"/>
    <property type="match status" value="1"/>
</dbReference>
<dbReference type="Gene3D" id="3.40.190.10">
    <property type="entry name" value="Periplasmic binding protein-like II"/>
    <property type="match status" value="2"/>
</dbReference>
<dbReference type="EMBL" id="FOAS01000013">
    <property type="protein sequence ID" value="SEL51813.1"/>
    <property type="molecule type" value="Genomic_DNA"/>
</dbReference>
<evidence type="ECO:0000256" key="2">
    <source>
        <dbReference type="SAM" id="SignalP"/>
    </source>
</evidence>
<comment type="similarity">
    <text evidence="1">Belongs to the bacterial solute-binding protein 3 family.</text>
</comment>
<keyword evidence="4" id="KW-1185">Reference proteome</keyword>
<dbReference type="PANTHER" id="PTHR35936">
    <property type="entry name" value="MEMBRANE-BOUND LYTIC MUREIN TRANSGLYCOSYLASE F"/>
    <property type="match status" value="1"/>
</dbReference>
<protein>
    <submittedName>
        <fullName evidence="3">Uncharacterized protein</fullName>
    </submittedName>
</protein>
<proteinExistence type="inferred from homology"/>
<reference evidence="3 4" key="1">
    <citation type="submission" date="2016-10" db="EMBL/GenBank/DDBJ databases">
        <authorList>
            <person name="de Groot N.N."/>
        </authorList>
    </citation>
    <scope>NUCLEOTIDE SEQUENCE [LARGE SCALE GENOMIC DNA]</scope>
    <source>
        <strain evidence="3 4">JCM 19513</strain>
    </source>
</reference>
<feature type="chain" id="PRO_5010260264" evidence="2">
    <location>
        <begin position="21"/>
        <end position="259"/>
    </location>
</feature>
<evidence type="ECO:0000256" key="1">
    <source>
        <dbReference type="ARBA" id="ARBA00010333"/>
    </source>
</evidence>
<dbReference type="RefSeq" id="WP_074869448.1">
    <property type="nucleotide sequence ID" value="NZ_FOAS01000013.1"/>
</dbReference>
<keyword evidence="2" id="KW-0732">Signal</keyword>